<dbReference type="PROSITE" id="PS51132">
    <property type="entry name" value="OLF"/>
    <property type="match status" value="2"/>
</dbReference>
<dbReference type="Pfam" id="PF02191">
    <property type="entry name" value="OLF"/>
    <property type="match status" value="2"/>
</dbReference>
<dbReference type="EMBL" id="JAIZAY010000003">
    <property type="protein sequence ID" value="KAJ8045528.1"/>
    <property type="molecule type" value="Genomic_DNA"/>
</dbReference>
<accession>A0A9Q1CHS5</accession>
<proteinExistence type="predicted"/>
<keyword evidence="8" id="KW-1185">Reference proteome</keyword>
<evidence type="ECO:0000256" key="3">
    <source>
        <dbReference type="PROSITE-ProRule" id="PRU00446"/>
    </source>
</evidence>
<feature type="domain" description="Olfactomedin-like" evidence="6">
    <location>
        <begin position="223"/>
        <end position="490"/>
    </location>
</feature>
<comment type="caution">
    <text evidence="3">Lacks conserved residue(s) required for the propagation of feature annotation.</text>
</comment>
<evidence type="ECO:0000256" key="1">
    <source>
        <dbReference type="ARBA" id="ARBA00004613"/>
    </source>
</evidence>
<comment type="subcellular location">
    <subcellularLocation>
        <location evidence="1">Secreted</location>
    </subcellularLocation>
</comment>
<dbReference type="AlphaFoldDB" id="A0A9Q1CHS5"/>
<protein>
    <submittedName>
        <fullName evidence="7">Noelin</fullName>
    </submittedName>
</protein>
<evidence type="ECO:0000256" key="2">
    <source>
        <dbReference type="ARBA" id="ARBA00022525"/>
    </source>
</evidence>
<organism evidence="7 8">
    <name type="scientific">Holothuria leucospilota</name>
    <name type="common">Black long sea cucumber</name>
    <name type="synonym">Mertensiothuria leucospilota</name>
    <dbReference type="NCBI Taxonomy" id="206669"/>
    <lineage>
        <taxon>Eukaryota</taxon>
        <taxon>Metazoa</taxon>
        <taxon>Echinodermata</taxon>
        <taxon>Eleutherozoa</taxon>
        <taxon>Echinozoa</taxon>
        <taxon>Holothuroidea</taxon>
        <taxon>Aspidochirotacea</taxon>
        <taxon>Aspidochirotida</taxon>
        <taxon>Holothuriidae</taxon>
        <taxon>Holothuria</taxon>
    </lineage>
</organism>
<name>A0A9Q1CHS5_HOLLE</name>
<evidence type="ECO:0000256" key="5">
    <source>
        <dbReference type="SAM" id="SignalP"/>
    </source>
</evidence>
<evidence type="ECO:0000313" key="8">
    <source>
        <dbReference type="Proteomes" id="UP001152320"/>
    </source>
</evidence>
<evidence type="ECO:0000259" key="6">
    <source>
        <dbReference type="PROSITE" id="PS51132"/>
    </source>
</evidence>
<dbReference type="OrthoDB" id="8626508at2759"/>
<gene>
    <name evidence="7" type="ORF">HOLleu_08554</name>
</gene>
<keyword evidence="5" id="KW-0732">Signal</keyword>
<dbReference type="SMART" id="SM00284">
    <property type="entry name" value="OLF"/>
    <property type="match status" value="2"/>
</dbReference>
<dbReference type="InterPro" id="IPR050605">
    <property type="entry name" value="Olfactomedin-like_domain"/>
</dbReference>
<keyword evidence="4" id="KW-0175">Coiled coil</keyword>
<dbReference type="GO" id="GO:0005615">
    <property type="term" value="C:extracellular space"/>
    <property type="evidence" value="ECO:0007669"/>
    <property type="project" value="TreeGrafter"/>
</dbReference>
<sequence length="848" mass="93896">MNFFVFVVGLVCLVPASSGFTTPVPGDSFNSAPGGAFSVHNTTMTSDGTCVCQINSPQTIQCTSVSNPETTVYIEQLHAEISQVSVLLNQHITVVESQGSQLTTLTSTMMTTLDKLERIESGNLVVSRPEYERLRREIADMEALLLILKQNQTTSSAVVVALETEIANITAVVNNLEENEEADTSRLLAEIEDLKQRLRDCQENQDNSGDLFETWNHPANQDTCRRIASVSSPYTVRGNSANRGTWFRDPVKDQGKVYVFSISNNRYYSYVDVYPTVTDFHNAGTPLRLSLPVNAQGTGMVAYNGSLFFHVYNNLNMGKYDIELQRLTKVLLPADTLYNNNGAYLSDTYSDIDFAADESGLWVIYSRSSSNGVMIISKVNPDTLALTNTWTTSVSKSTEPPVGYCVTEATDDHERLVIFVSMFSNLANALGVHKHIEVIISAAAMNVFIFVVGSASLIHSSSGFSTSFPDGSFNTTLGGTVSIHNATMTSDGTCMCQIKFPQTIQCTSVSNPETTVEQLQTAIANITEVMNSLEQNEGADTSRFVADIDGLKQRLLNCNENPNTGGDLSITWYHRADHDTCSKIESVSSPYTVRGNGATQGTWFRDPVKNQSKIYVFSLSNSRYHNYLNIYPTVTEFQNAGTSLRVNLPVYAQGTGMVAYNGSLFFHISNGNNYRYDSNSNMKIGKYDIELQQITQVPLPSDTRSGNNGAYLSDTYSDIDFAVDESGLWVIYSRTSSKGVMIVSKVDPETLAFTTTFVTSVPKTTVGNCFVMCKVFYCTNSFNTHADKSKINYYFDTKTSTEGFLYIPIDNKFRASYALNYNPYDQKLYGWDNGHQVVYQLYFEGNKE</sequence>
<comment type="caution">
    <text evidence="7">The sequence shown here is derived from an EMBL/GenBank/DDBJ whole genome shotgun (WGS) entry which is preliminary data.</text>
</comment>
<dbReference type="PANTHER" id="PTHR23192">
    <property type="entry name" value="OLFACTOMEDIN-RELATED"/>
    <property type="match status" value="1"/>
</dbReference>
<keyword evidence="2" id="KW-0964">Secreted</keyword>
<feature type="chain" id="PRO_5040318053" evidence="5">
    <location>
        <begin position="20"/>
        <end position="848"/>
    </location>
</feature>
<dbReference type="PANTHER" id="PTHR23192:SF87">
    <property type="entry name" value="AMASSIN-3"/>
    <property type="match status" value="1"/>
</dbReference>
<feature type="coiled-coil region" evidence="4">
    <location>
        <begin position="131"/>
        <end position="204"/>
    </location>
</feature>
<evidence type="ECO:0000313" key="7">
    <source>
        <dbReference type="EMBL" id="KAJ8045528.1"/>
    </source>
</evidence>
<feature type="domain" description="Olfactomedin-like" evidence="6">
    <location>
        <begin position="580"/>
        <end position="845"/>
    </location>
</feature>
<dbReference type="Proteomes" id="UP001152320">
    <property type="component" value="Chromosome 3"/>
</dbReference>
<feature type="signal peptide" evidence="5">
    <location>
        <begin position="1"/>
        <end position="19"/>
    </location>
</feature>
<dbReference type="GO" id="GO:0007165">
    <property type="term" value="P:signal transduction"/>
    <property type="evidence" value="ECO:0007669"/>
    <property type="project" value="TreeGrafter"/>
</dbReference>
<reference evidence="7" key="1">
    <citation type="submission" date="2021-10" db="EMBL/GenBank/DDBJ databases">
        <title>Tropical sea cucumber genome reveals ecological adaptation and Cuvierian tubules defense mechanism.</title>
        <authorList>
            <person name="Chen T."/>
        </authorList>
    </citation>
    <scope>NUCLEOTIDE SEQUENCE</scope>
    <source>
        <strain evidence="7">Nanhai2018</strain>
        <tissue evidence="7">Muscle</tissue>
    </source>
</reference>
<evidence type="ECO:0000256" key="4">
    <source>
        <dbReference type="SAM" id="Coils"/>
    </source>
</evidence>
<dbReference type="InterPro" id="IPR003112">
    <property type="entry name" value="Olfac-like_dom"/>
</dbReference>